<organism evidence="1 2">
    <name type="scientific">Nitrospira lenta</name>
    <dbReference type="NCBI Taxonomy" id="1436998"/>
    <lineage>
        <taxon>Bacteria</taxon>
        <taxon>Pseudomonadati</taxon>
        <taxon>Nitrospirota</taxon>
        <taxon>Nitrospiria</taxon>
        <taxon>Nitrospirales</taxon>
        <taxon>Nitrospiraceae</taxon>
        <taxon>Nitrospira</taxon>
    </lineage>
</organism>
<dbReference type="EMBL" id="OUNR01000012">
    <property type="protein sequence ID" value="SPP64631.1"/>
    <property type="molecule type" value="Genomic_DNA"/>
</dbReference>
<gene>
    <name evidence="1" type="ORF">NITLEN_20271</name>
</gene>
<evidence type="ECO:0008006" key="3">
    <source>
        <dbReference type="Google" id="ProtNLM"/>
    </source>
</evidence>
<protein>
    <recommendedName>
        <fullName evidence="3">Cytoplasmic protein</fullName>
    </recommendedName>
</protein>
<evidence type="ECO:0000313" key="2">
    <source>
        <dbReference type="Proteomes" id="UP000248168"/>
    </source>
</evidence>
<proteinExistence type="predicted"/>
<sequence>MSDLLTDRLNKILPRIISDDFLSGSGIGNEISFYIFDYPPEEELRVRTHLRFLVDHIPKQKPELRFTHINLFDLVLDHLKQRKLLEKALQIQREKGDEALKAALAGPLHPEKLASIFCEVARPDQNKLVLVSGVGSVYPLLRTSGLLSNLQNVMGPIPLVLFYPGKYDQLTLRLFGKLSLSAHVDGVAKSKKPEHYYRAFRLVP</sequence>
<dbReference type="InterPro" id="IPR014858">
    <property type="entry name" value="BrxB"/>
</dbReference>
<dbReference type="Proteomes" id="UP000248168">
    <property type="component" value="Unassembled WGS sequence"/>
</dbReference>
<keyword evidence="2" id="KW-1185">Reference proteome</keyword>
<dbReference type="Pfam" id="PF08747">
    <property type="entry name" value="BrxB"/>
    <property type="match status" value="1"/>
</dbReference>
<dbReference type="OrthoDB" id="1093513at2"/>
<reference evidence="2" key="1">
    <citation type="submission" date="2018-04" db="EMBL/GenBank/DDBJ databases">
        <authorList>
            <person name="Lucker S."/>
            <person name="Sakoula D."/>
        </authorList>
    </citation>
    <scope>NUCLEOTIDE SEQUENCE [LARGE SCALE GENOMIC DNA]</scope>
</reference>
<name>A0A330L4C0_9BACT</name>
<dbReference type="RefSeq" id="WP_121988994.1">
    <property type="nucleotide sequence ID" value="NZ_OUNR01000012.1"/>
</dbReference>
<dbReference type="AlphaFoldDB" id="A0A330L4C0"/>
<evidence type="ECO:0000313" key="1">
    <source>
        <dbReference type="EMBL" id="SPP64631.1"/>
    </source>
</evidence>
<accession>A0A330L4C0</accession>
<dbReference type="InParanoid" id="A0A330L4C0"/>